<name>Q9V1W7_PYRAB</name>
<dbReference type="GO" id="GO:0016787">
    <property type="term" value="F:hydrolase activity"/>
    <property type="evidence" value="ECO:0007669"/>
    <property type="project" value="UniProtKB-UniRule"/>
</dbReference>
<dbReference type="NCBIfam" id="TIGR00040">
    <property type="entry name" value="yfcE"/>
    <property type="match status" value="1"/>
</dbReference>
<feature type="domain" description="Calcineurin-like phosphoesterase" evidence="2">
    <location>
        <begin position="1"/>
        <end position="150"/>
    </location>
</feature>
<reference evidence="3 5" key="4">
    <citation type="journal article" date="2003" name="Mol. Microbiol.">
        <title>An integrated analysis of the genome of the hyperthermophilic archaeon Pyrococcus abyssi.</title>
        <authorList>
            <person name="Cohen G."/>
            <person name="Barbe V."/>
            <person name="Flament D."/>
            <person name="Galperin M."/>
            <person name="Heilig R."/>
            <person name="Ripp R."/>
            <person name="Lecompte O."/>
            <person name="Prieur D."/>
            <person name="Poch O."/>
            <person name="Quellerou J."/>
            <person name="Thierry J.C."/>
            <person name="Van der Oost J."/>
            <person name="Weissenbach J."/>
            <person name="Zivanovic Y."/>
            <person name="Forterre P."/>
        </authorList>
    </citation>
    <scope>NUCLEOTIDE SEQUENCE [LARGE SCALE GENOMIC DNA]</scope>
    <source>
        <strain evidence="5">GE5 / Orsay</strain>
        <strain evidence="3">Orsay</strain>
    </source>
</reference>
<dbReference type="PANTHER" id="PTHR11124">
    <property type="entry name" value="VACUOLAR SORTING PROTEIN VPS29"/>
    <property type="match status" value="1"/>
</dbReference>
<dbReference type="eggNOG" id="arCOG01141">
    <property type="taxonomic scope" value="Archaea"/>
</dbReference>
<dbReference type="OrthoDB" id="19174at2157"/>
<dbReference type="Pfam" id="PF12850">
    <property type="entry name" value="Metallophos_2"/>
    <property type="match status" value="1"/>
</dbReference>
<dbReference type="InterPro" id="IPR000979">
    <property type="entry name" value="Phosphodiesterase_MJ0936/Vps29"/>
</dbReference>
<proteinExistence type="inferred from homology"/>
<dbReference type="Proteomes" id="UP000009139">
    <property type="component" value="Chromosome"/>
</dbReference>
<comment type="similarity">
    <text evidence="1">Belongs to the metallophosphoesterase superfamily. YfcE family.</text>
</comment>
<accession>Q9V1W7</accession>
<dbReference type="SUPFAM" id="SSF56300">
    <property type="entry name" value="Metallo-dependent phosphatases"/>
    <property type="match status" value="1"/>
</dbReference>
<evidence type="ECO:0000313" key="4">
    <source>
        <dbReference type="EMBL" id="CCE69686.1"/>
    </source>
</evidence>
<dbReference type="InterPro" id="IPR024654">
    <property type="entry name" value="Calcineurin-like_PHP_lpxH"/>
</dbReference>
<evidence type="ECO:0000313" key="6">
    <source>
        <dbReference type="Proteomes" id="UP000009139"/>
    </source>
</evidence>
<dbReference type="Proteomes" id="UP000000810">
    <property type="component" value="Chromosome"/>
</dbReference>
<dbReference type="Gene3D" id="3.60.21.10">
    <property type="match status" value="1"/>
</dbReference>
<reference evidence="4 6" key="5">
    <citation type="journal article" date="2012" name="Curr. Microbiol.">
        <title>Re-annotation of two hyperthermophilic archaea Pyrococcus abyssi GE5 and Pyrococcus furiosus DSM 3638.</title>
        <authorList>
            <person name="Gao J."/>
            <person name="Wang J."/>
        </authorList>
    </citation>
    <scope>GENOME REANNOTATION</scope>
    <source>
        <strain evidence="4">GE5</strain>
        <strain evidence="6">GE5 / Orsay</strain>
    </source>
</reference>
<protein>
    <recommendedName>
        <fullName evidence="1">Phosphoesterase</fullName>
        <ecNumber evidence="1">3.1.4.-</ecNumber>
    </recommendedName>
</protein>
<dbReference type="HOGENOM" id="CLU_063749_2_1_2"/>
<gene>
    <name evidence="3" type="ordered locus">PAB0209</name>
</gene>
<evidence type="ECO:0000259" key="2">
    <source>
        <dbReference type="Pfam" id="PF12850"/>
    </source>
</evidence>
<reference evidence="3" key="2">
    <citation type="journal article" date="2000" name="J. Mol. Biol.">
        <title>Archaeal homologs of eukaryotic methylation guide small nucleolar RNAs: lessons from the Pyrococcus genomes.</title>
        <authorList>
            <person name="Gaspin C."/>
            <person name="Cavaille J."/>
            <person name="Erauso G."/>
        </authorList>
    </citation>
    <scope>NUCLEOTIDE SEQUENCE</scope>
    <source>
        <strain evidence="3">Orsay</strain>
    </source>
</reference>
<dbReference type="EMBL" id="HE613800">
    <property type="protein sequence ID" value="CCE69686.1"/>
    <property type="molecule type" value="Genomic_DNA"/>
</dbReference>
<evidence type="ECO:0000313" key="3">
    <source>
        <dbReference type="EMBL" id="CAB49231.1"/>
    </source>
</evidence>
<keyword evidence="5" id="KW-1185">Reference proteome</keyword>
<dbReference type="CDD" id="cd00841">
    <property type="entry name" value="MPP_YfcE"/>
    <property type="match status" value="1"/>
</dbReference>
<dbReference type="STRING" id="272844.PAB0209"/>
<reference evidence="3" key="1">
    <citation type="submission" date="1999-07" db="EMBL/GenBank/DDBJ databases">
        <authorList>
            <person name="Genoscope"/>
        </authorList>
    </citation>
    <scope>NUCLEOTIDE SEQUENCE</scope>
    <source>
        <strain evidence="3">Orsay</strain>
    </source>
</reference>
<dbReference type="EMBL" id="AJ248284">
    <property type="protein sequence ID" value="CAB49231.1"/>
    <property type="molecule type" value="Genomic_DNA"/>
</dbReference>
<dbReference type="InterPro" id="IPR041802">
    <property type="entry name" value="MPP_YfcE"/>
</dbReference>
<reference evidence="3" key="3">
    <citation type="journal article" date="2001" name="Genome Res.">
        <title>Genome evolution at the genus level: comparison of three complete genomes of hyperthermophilic archaea.</title>
        <authorList>
            <person name="Lecompte O."/>
            <person name="Ripp R."/>
            <person name="Puzos-Barbe V."/>
            <person name="Duprat S."/>
            <person name="Heilig R."/>
            <person name="Dietrich J."/>
            <person name="Thierry J.C."/>
            <person name="Poch O."/>
        </authorList>
    </citation>
    <scope>NUCLEOTIDE SEQUENCE</scope>
    <source>
        <strain evidence="3">Orsay</strain>
    </source>
</reference>
<dbReference type="RefSeq" id="WP_010867431.1">
    <property type="nucleotide sequence ID" value="NC_000868.1"/>
</dbReference>
<dbReference type="EC" id="3.1.4.-" evidence="1"/>
<dbReference type="GO" id="GO:0046872">
    <property type="term" value="F:metal ion binding"/>
    <property type="evidence" value="ECO:0007669"/>
    <property type="project" value="UniProtKB-KW"/>
</dbReference>
<dbReference type="AlphaFoldDB" id="Q9V1W7"/>
<keyword evidence="1" id="KW-0479">Metal-binding</keyword>
<comment type="cofactor">
    <cofactor evidence="1">
        <name>a divalent metal cation</name>
        <dbReference type="ChEBI" id="CHEBI:60240"/>
    </cofactor>
</comment>
<evidence type="ECO:0000313" key="5">
    <source>
        <dbReference type="Proteomes" id="UP000000810"/>
    </source>
</evidence>
<organism evidence="3 5">
    <name type="scientific">Pyrococcus abyssi (strain GE5 / Orsay)</name>
    <dbReference type="NCBI Taxonomy" id="272844"/>
    <lineage>
        <taxon>Archaea</taxon>
        <taxon>Methanobacteriati</taxon>
        <taxon>Methanobacteriota</taxon>
        <taxon>Thermococci</taxon>
        <taxon>Thermococcales</taxon>
        <taxon>Thermococcaceae</taxon>
        <taxon>Pyrococcus</taxon>
    </lineage>
</organism>
<dbReference type="PATRIC" id="fig|272844.11.peg.330"/>
<dbReference type="PIR" id="H75143">
    <property type="entry name" value="H75143"/>
</dbReference>
<sequence>MLIGVLSDTHFPKAYFPDRVLRFFEEKKVKYIIHAGDITEKQLLDLLESVAPVIAVKGNADRIDLPEEETLKVQGKLILVLHGHNFLSLDTQNLTYKALEEDADILIFGHTHRPYYNKITAMGKEVVLLNPGSPTLPRMSEPTVAILNVGRDIDVTFHVVWKI</sequence>
<evidence type="ECO:0000256" key="1">
    <source>
        <dbReference type="RuleBase" id="RU362039"/>
    </source>
</evidence>
<dbReference type="InterPro" id="IPR029052">
    <property type="entry name" value="Metallo-depent_PP-like"/>
</dbReference>
<dbReference type="KEGG" id="pab:PAB0209"/>